<dbReference type="InterPro" id="IPR046595">
    <property type="entry name" value="DUF6653"/>
</dbReference>
<keyword evidence="1" id="KW-0472">Membrane</keyword>
<comment type="caution">
    <text evidence="2">The sequence shown here is derived from an EMBL/GenBank/DDBJ whole genome shotgun (WGS) entry which is preliminary data.</text>
</comment>
<evidence type="ECO:0000313" key="2">
    <source>
        <dbReference type="EMBL" id="HHR96362.1"/>
    </source>
</evidence>
<dbReference type="EMBL" id="DRUB01000114">
    <property type="protein sequence ID" value="HHR96362.1"/>
    <property type="molecule type" value="Genomic_DNA"/>
</dbReference>
<keyword evidence="1" id="KW-1133">Transmembrane helix</keyword>
<evidence type="ECO:0000256" key="1">
    <source>
        <dbReference type="SAM" id="Phobius"/>
    </source>
</evidence>
<dbReference type="Pfam" id="PF20358">
    <property type="entry name" value="DUF6653"/>
    <property type="match status" value="1"/>
</dbReference>
<feature type="transmembrane region" description="Helical" evidence="1">
    <location>
        <begin position="52"/>
        <end position="70"/>
    </location>
</feature>
<organism evidence="2">
    <name type="scientific">Ignisphaera aggregans</name>
    <dbReference type="NCBI Taxonomy" id="334771"/>
    <lineage>
        <taxon>Archaea</taxon>
        <taxon>Thermoproteota</taxon>
        <taxon>Thermoprotei</taxon>
        <taxon>Desulfurococcales</taxon>
        <taxon>Desulfurococcaceae</taxon>
        <taxon>Ignisphaera</taxon>
    </lineage>
</organism>
<protein>
    <submittedName>
        <fullName evidence="2">Uncharacterized protein</fullName>
    </submittedName>
</protein>
<keyword evidence="1" id="KW-0812">Transmembrane</keyword>
<feature type="transmembrane region" description="Helical" evidence="1">
    <location>
        <begin position="112"/>
        <end position="132"/>
    </location>
</feature>
<reference evidence="2" key="1">
    <citation type="journal article" date="2020" name="mSystems">
        <title>Genome- and Community-Level Interaction Insights into Carbon Utilization and Element Cycling Functions of Hydrothermarchaeota in Hydrothermal Sediment.</title>
        <authorList>
            <person name="Zhou Z."/>
            <person name="Liu Y."/>
            <person name="Xu W."/>
            <person name="Pan J."/>
            <person name="Luo Z.H."/>
            <person name="Li M."/>
        </authorList>
    </citation>
    <scope>NUCLEOTIDE SEQUENCE [LARGE SCALE GENOMIC DNA]</scope>
    <source>
        <strain evidence="2">SpSt-1</strain>
    </source>
</reference>
<dbReference type="AlphaFoldDB" id="A0A7C5UW17"/>
<gene>
    <name evidence="2" type="ORF">ENL47_06040</name>
</gene>
<accession>A0A7C5UW17</accession>
<name>A0A7C5UW17_9CREN</name>
<proteinExistence type="predicted"/>
<sequence>MVGKILDTVLGKTSAAMRMSEDVWMRHANPWSFATRLPLLLLLTIACWSRVWIGWYFIIPLAGVVAWAYLNPRVFPKPRSTRSWASKGVFGEKILVNRRVYCVEIPEHHVKVAFTLTVLSLAGAVALVYGVVMLEPFSTVAGCCVSYLGKLWYVDRMVWLFEDLRDRPEFAKWVY</sequence>